<keyword evidence="1" id="KW-1133">Transmembrane helix</keyword>
<organism evidence="2 3">
    <name type="scientific">Dyadobacter beijingensis</name>
    <dbReference type="NCBI Taxonomy" id="365489"/>
    <lineage>
        <taxon>Bacteria</taxon>
        <taxon>Pseudomonadati</taxon>
        <taxon>Bacteroidota</taxon>
        <taxon>Cytophagia</taxon>
        <taxon>Cytophagales</taxon>
        <taxon>Spirosomataceae</taxon>
        <taxon>Dyadobacter</taxon>
    </lineage>
</organism>
<keyword evidence="1" id="KW-0812">Transmembrane</keyword>
<feature type="transmembrane region" description="Helical" evidence="1">
    <location>
        <begin position="171"/>
        <end position="190"/>
    </location>
</feature>
<protein>
    <submittedName>
        <fullName evidence="2">Uncharacterized protein</fullName>
    </submittedName>
</protein>
<evidence type="ECO:0000313" key="2">
    <source>
        <dbReference type="EMBL" id="GGN14293.1"/>
    </source>
</evidence>
<feature type="transmembrane region" description="Helical" evidence="1">
    <location>
        <begin position="314"/>
        <end position="330"/>
    </location>
</feature>
<dbReference type="EMBL" id="BMLI01000005">
    <property type="protein sequence ID" value="GGN14293.1"/>
    <property type="molecule type" value="Genomic_DNA"/>
</dbReference>
<evidence type="ECO:0000256" key="1">
    <source>
        <dbReference type="SAM" id="Phobius"/>
    </source>
</evidence>
<gene>
    <name evidence="2" type="ORF">GCM10010967_58210</name>
</gene>
<keyword evidence="1" id="KW-0472">Membrane</keyword>
<dbReference type="Proteomes" id="UP000632339">
    <property type="component" value="Unassembled WGS sequence"/>
</dbReference>
<feature type="transmembrane region" description="Helical" evidence="1">
    <location>
        <begin position="284"/>
        <end position="302"/>
    </location>
</feature>
<proteinExistence type="predicted"/>
<dbReference type="RefSeq" id="WP_019945899.1">
    <property type="nucleotide sequence ID" value="NZ_BMLI01000005.1"/>
</dbReference>
<reference evidence="3" key="1">
    <citation type="journal article" date="2019" name="Int. J. Syst. Evol. Microbiol.">
        <title>The Global Catalogue of Microorganisms (GCM) 10K type strain sequencing project: providing services to taxonomists for standard genome sequencing and annotation.</title>
        <authorList>
            <consortium name="The Broad Institute Genomics Platform"/>
            <consortium name="The Broad Institute Genome Sequencing Center for Infectious Disease"/>
            <person name="Wu L."/>
            <person name="Ma J."/>
        </authorList>
    </citation>
    <scope>NUCLEOTIDE SEQUENCE [LARGE SCALE GENOMIC DNA]</scope>
    <source>
        <strain evidence="3">CGMCC 1.6375</strain>
    </source>
</reference>
<sequence>MALYILYKKVCAQNGFCKTCIDSEDLCITLAATISLTLISGIGGFAFQTMDYWCHNAKFQELLQNEWPLRFPADRPVMAYYFGYYLVPAAFSKLSGEVSAAAIMIWTGVGIMLGLLWLYIALCRKWWAMLLVLCVGDFPRFFKGIAANWSFPLYRYEEIGVEHWSNFENLFWAPNQFIPSLILGGMLFYVIRHRLDVALLCFPTVLSLWWAAFPALVVGLLAALLLVAQWIRWGATYRQLWGDVLLPLVAALPVMLLFQSHPQPPENGFIWTFRSDAANLLREYLTNTVADVLLFAAAFLVFRRAGFSNASTGPFWLLVGITMLFPLVRVGKVNDMLLRGMMPVLLLIGCYLLYPLAREPWPKVVAAFKGNMACMMIGLALLLQAVVGMGRLHRAARFNRITALWSPAESRFVPIPYNAYPSLYETLRQRWSQQEAEQYLGKTGSFYEKYIAPPPE</sequence>
<feature type="transmembrane region" description="Helical" evidence="1">
    <location>
        <begin position="366"/>
        <end position="387"/>
    </location>
</feature>
<keyword evidence="3" id="KW-1185">Reference proteome</keyword>
<name>A0ABQ2IJQ0_9BACT</name>
<evidence type="ECO:0000313" key="3">
    <source>
        <dbReference type="Proteomes" id="UP000632339"/>
    </source>
</evidence>
<feature type="transmembrane region" description="Helical" evidence="1">
    <location>
        <begin position="197"/>
        <end position="228"/>
    </location>
</feature>
<accession>A0ABQ2IJQ0</accession>
<comment type="caution">
    <text evidence="2">The sequence shown here is derived from an EMBL/GenBank/DDBJ whole genome shotgun (WGS) entry which is preliminary data.</text>
</comment>
<feature type="transmembrane region" description="Helical" evidence="1">
    <location>
        <begin position="337"/>
        <end position="354"/>
    </location>
</feature>
<feature type="transmembrane region" description="Helical" evidence="1">
    <location>
        <begin position="100"/>
        <end position="120"/>
    </location>
</feature>